<evidence type="ECO:0000259" key="1">
    <source>
        <dbReference type="Pfam" id="PF14214"/>
    </source>
</evidence>
<dbReference type="InterPro" id="IPR012340">
    <property type="entry name" value="NA-bd_OB-fold"/>
</dbReference>
<dbReference type="Proteomes" id="UP000694930">
    <property type="component" value="Chromosome 11"/>
</dbReference>
<dbReference type="PANTHER" id="PTHR45786:SF74">
    <property type="entry name" value="ATP-DEPENDENT DNA HELICASE"/>
    <property type="match status" value="1"/>
</dbReference>
<name>A0ABM1FJA1_SOLPN</name>
<sequence length="678" mass="78336">MPSRLMQTARQVKISNISNGSLAIVKDMYYKFNVTVTDIDSNTDPWYPGCNKCYKRVTVINSIANCTYCRAEDIDYEARALSEESEVRGIVAYNLFLSYLHVLKAVPESIYCAAKKLEHEPPAFCCASGYIKLANTEAPTELYEMFVASTQDAVEFRKNIRAYNSIFAFTSFGVNLDKELASAKKGVYTFRAQGQIYHDLPLLLPRDNNPCYFQLYFFDTDNELTNKLSKVNEGILSDHIAKKIKQVMESNPYAQIFCQLKNQTSFHNFQLRIAANASLDQRVYNRPSVSQVAAIWIDGNNRNIPFDREIIVHEHSGRSAHSPPILNDIPTFKSADAVLANEDQDVRRETIGNVSCREYYCYKLQLRETERGDRIGQRILLPSSFIGGPRYMKKRYMDAMALVQHFGRPDLFITMTCNPDWIEIQQEVRPRQTPQDRPDLVTKVFRAKLQDLKDQIFKKEIFEIVVAHVFVVEFQKRGLPHIHLLLILKEGHNIKSGDQYDRFISTEIPYIYEYPILHKLVLKHMMHGPCGNKRPTNTCIKSIQAKDGYPIYKRRMDGRIKIVCGMHMTNQWVVPYSPYLLTRYNCHINVEVCSGVKAIKYLYKYIYKGHDRCAVYVQSDDGENVIDEIQTFQDARWVSPPEALWRIYEFNLTEMQPAVINLQLHLPEKHSGTHINAL</sequence>
<dbReference type="InterPro" id="IPR025476">
    <property type="entry name" value="Helitron_helicase-like"/>
</dbReference>
<keyword evidence="2" id="KW-1185">Reference proteome</keyword>
<feature type="domain" description="Helitron helicase-like" evidence="1">
    <location>
        <begin position="369"/>
        <end position="486"/>
    </location>
</feature>
<reference evidence="2" key="1">
    <citation type="journal article" date="2014" name="Nat. Genet.">
        <title>The genome of the stress-tolerant wild tomato species Solanum pennellii.</title>
        <authorList>
            <person name="Bolger A."/>
            <person name="Scossa F."/>
            <person name="Bolger M.E."/>
            <person name="Lanz C."/>
            <person name="Maumus F."/>
            <person name="Tohge T."/>
            <person name="Quesneville H."/>
            <person name="Alseekh S."/>
            <person name="Sorensen I."/>
            <person name="Lichtenstein G."/>
            <person name="Fich E.A."/>
            <person name="Conte M."/>
            <person name="Keller H."/>
            <person name="Schneeberger K."/>
            <person name="Schwacke R."/>
            <person name="Ofner I."/>
            <person name="Vrebalov J."/>
            <person name="Xu Y."/>
            <person name="Osorio S."/>
            <person name="Aflitos S.A."/>
            <person name="Schijlen E."/>
            <person name="Jimenez-Gomez J.M."/>
            <person name="Ryngajllo M."/>
            <person name="Kimura S."/>
            <person name="Kumar R."/>
            <person name="Koenig D."/>
            <person name="Headland L.R."/>
            <person name="Maloof J.N."/>
            <person name="Sinha N."/>
            <person name="van Ham R.C."/>
            <person name="Lankhorst R.K."/>
            <person name="Mao L."/>
            <person name="Vogel A."/>
            <person name="Arsova B."/>
            <person name="Panstruga R."/>
            <person name="Fei Z."/>
            <person name="Rose J.K."/>
            <person name="Zamir D."/>
            <person name="Carrari F."/>
            <person name="Giovannoni J.J."/>
            <person name="Weigel D."/>
            <person name="Usadel B."/>
            <person name="Fernie A.R."/>
        </authorList>
    </citation>
    <scope>NUCLEOTIDE SEQUENCE [LARGE SCALE GENOMIC DNA]</scope>
    <source>
        <strain evidence="2">cv. LA0716</strain>
    </source>
</reference>
<reference evidence="3" key="2">
    <citation type="submission" date="2025-08" db="UniProtKB">
        <authorList>
            <consortium name="RefSeq"/>
        </authorList>
    </citation>
    <scope>IDENTIFICATION</scope>
</reference>
<dbReference type="PANTHER" id="PTHR45786">
    <property type="entry name" value="DNA BINDING PROTEIN-LIKE"/>
    <property type="match status" value="1"/>
</dbReference>
<protein>
    <submittedName>
        <fullName evidence="3">Uncharacterized protein LOC107004023</fullName>
    </submittedName>
</protein>
<dbReference type="GeneID" id="107004023"/>
<proteinExistence type="predicted"/>
<evidence type="ECO:0000313" key="3">
    <source>
        <dbReference type="RefSeq" id="XP_015057728.1"/>
    </source>
</evidence>
<dbReference type="Gene3D" id="2.40.50.140">
    <property type="entry name" value="Nucleic acid-binding proteins"/>
    <property type="match status" value="1"/>
</dbReference>
<dbReference type="Pfam" id="PF14214">
    <property type="entry name" value="Helitron_like_N"/>
    <property type="match status" value="1"/>
</dbReference>
<evidence type="ECO:0000313" key="2">
    <source>
        <dbReference type="Proteomes" id="UP000694930"/>
    </source>
</evidence>
<dbReference type="RefSeq" id="XP_015057728.1">
    <property type="nucleotide sequence ID" value="XM_015202242.1"/>
</dbReference>
<accession>A0ABM1FJA1</accession>
<organism evidence="2 3">
    <name type="scientific">Solanum pennellii</name>
    <name type="common">Tomato</name>
    <name type="synonym">Lycopersicon pennellii</name>
    <dbReference type="NCBI Taxonomy" id="28526"/>
    <lineage>
        <taxon>Eukaryota</taxon>
        <taxon>Viridiplantae</taxon>
        <taxon>Streptophyta</taxon>
        <taxon>Embryophyta</taxon>
        <taxon>Tracheophyta</taxon>
        <taxon>Spermatophyta</taxon>
        <taxon>Magnoliopsida</taxon>
        <taxon>eudicotyledons</taxon>
        <taxon>Gunneridae</taxon>
        <taxon>Pentapetalae</taxon>
        <taxon>asterids</taxon>
        <taxon>lamiids</taxon>
        <taxon>Solanales</taxon>
        <taxon>Solanaceae</taxon>
        <taxon>Solanoideae</taxon>
        <taxon>Solaneae</taxon>
        <taxon>Solanum</taxon>
        <taxon>Solanum subgen. Lycopersicon</taxon>
    </lineage>
</organism>
<gene>
    <name evidence="3" type="primary">LOC107004023</name>
</gene>